<accession>A0A5P9CR42</accession>
<protein>
    <submittedName>
        <fullName evidence="2">Uncharacterized protein</fullName>
    </submittedName>
</protein>
<dbReference type="EMBL" id="CP045351">
    <property type="protein sequence ID" value="QFT28708.1"/>
    <property type="molecule type" value="Genomic_DNA"/>
</dbReference>
<gene>
    <name evidence="2" type="ORF">FIV01_20115</name>
</gene>
<evidence type="ECO:0000313" key="3">
    <source>
        <dbReference type="Proteomes" id="UP000326936"/>
    </source>
</evidence>
<keyword evidence="1" id="KW-0732">Signal</keyword>
<name>A0A5P9CR42_9VIBR</name>
<reference evidence="2 3" key="1">
    <citation type="submission" date="2019-10" db="EMBL/GenBank/DDBJ databases">
        <title>Complete genome sequence of Vibrio sp. strain THAF100, isolated from non-filtered water from the water column of tank 6 of a marine aquarium containing stony-coral fragments. Water maintained at 26 degree C.</title>
        <authorList>
            <person name="Ruckert C."/>
            <person name="Franco A."/>
            <person name="Kalinowski J."/>
            <person name="Glaeser S."/>
        </authorList>
    </citation>
    <scope>NUCLEOTIDE SEQUENCE [LARGE SCALE GENOMIC DNA]</scope>
    <source>
        <strain evidence="2 3">THAF100</strain>
        <plasmid evidence="3">pthaf100_a</plasmid>
    </source>
</reference>
<keyword evidence="3" id="KW-1185">Reference proteome</keyword>
<proteinExistence type="predicted"/>
<evidence type="ECO:0000256" key="1">
    <source>
        <dbReference type="SAM" id="SignalP"/>
    </source>
</evidence>
<organism evidence="2 3">
    <name type="scientific">Vibrio aquimaris</name>
    <dbReference type="NCBI Taxonomy" id="2587862"/>
    <lineage>
        <taxon>Bacteria</taxon>
        <taxon>Pseudomonadati</taxon>
        <taxon>Pseudomonadota</taxon>
        <taxon>Gammaproteobacteria</taxon>
        <taxon>Vibrionales</taxon>
        <taxon>Vibrionaceae</taxon>
        <taxon>Vibrio</taxon>
    </lineage>
</organism>
<feature type="signal peptide" evidence="1">
    <location>
        <begin position="1"/>
        <end position="21"/>
    </location>
</feature>
<dbReference type="KEGG" id="vaq:FIV01_20115"/>
<geneLocation type="plasmid" evidence="3">
    <name>pthaf100_a</name>
</geneLocation>
<dbReference type="AlphaFoldDB" id="A0A5P9CR42"/>
<dbReference type="OrthoDB" id="5874126at2"/>
<feature type="chain" id="PRO_5024850159" evidence="1">
    <location>
        <begin position="22"/>
        <end position="116"/>
    </location>
</feature>
<dbReference type="RefSeq" id="WP_152432665.1">
    <property type="nucleotide sequence ID" value="NZ_CBCSDK010000025.1"/>
</dbReference>
<sequence length="116" mass="12765" precursor="true">MKKLILSTLALTLFASNSALAEDRYSPNELLYGGVSISADGVLTSKASFACAAPTDVEFSMSADNSVQLAIKDMLIDCHMIPWVQEFSIDLKPLLQQYGYHQSELSVVNKITFEQE</sequence>
<dbReference type="Proteomes" id="UP000326936">
    <property type="component" value="Plasmid pTHAF100_a"/>
</dbReference>
<evidence type="ECO:0000313" key="2">
    <source>
        <dbReference type="EMBL" id="QFT28708.1"/>
    </source>
</evidence>
<keyword evidence="2" id="KW-0614">Plasmid</keyword>